<evidence type="ECO:0000256" key="7">
    <source>
        <dbReference type="ARBA" id="ARBA00023180"/>
    </source>
</evidence>
<keyword evidence="4" id="KW-0732">Signal</keyword>
<dbReference type="PANTHER" id="PTHR13412">
    <property type="entry name" value="T-CELL IMMUNOMODULATORY PROTEIN HOMOLOG"/>
    <property type="match status" value="1"/>
</dbReference>
<evidence type="ECO:0000256" key="3">
    <source>
        <dbReference type="ARBA" id="ARBA00022692"/>
    </source>
</evidence>
<feature type="domain" description="T-cell immunomodulatory protein TIP C2" evidence="9">
    <location>
        <begin position="537"/>
        <end position="638"/>
    </location>
</feature>
<dbReference type="Pfam" id="PF23122">
    <property type="entry name" value="C2_ITFG1"/>
    <property type="match status" value="1"/>
</dbReference>
<evidence type="ECO:0000256" key="5">
    <source>
        <dbReference type="ARBA" id="ARBA00022989"/>
    </source>
</evidence>
<gene>
    <name evidence="10" type="ORF">O0I10_005814</name>
</gene>
<evidence type="ECO:0000313" key="10">
    <source>
        <dbReference type="EMBL" id="KAJ8658461.1"/>
    </source>
</evidence>
<dbReference type="GO" id="GO:0005886">
    <property type="term" value="C:plasma membrane"/>
    <property type="evidence" value="ECO:0007669"/>
    <property type="project" value="TreeGrafter"/>
</dbReference>
<reference evidence="10 11" key="1">
    <citation type="submission" date="2023-03" db="EMBL/GenBank/DDBJ databases">
        <title>Genome sequence of Lichtheimia ornata CBS 291.66.</title>
        <authorList>
            <person name="Mohabir J.T."/>
            <person name="Shea T.P."/>
            <person name="Kurbessoian T."/>
            <person name="Berby B."/>
            <person name="Fontaine J."/>
            <person name="Livny J."/>
            <person name="Gnirke A."/>
            <person name="Stajich J.E."/>
            <person name="Cuomo C.A."/>
        </authorList>
    </citation>
    <scope>NUCLEOTIDE SEQUENCE [LARGE SCALE GENOMIC DNA]</scope>
    <source>
        <strain evidence="10">CBS 291.66</strain>
    </source>
</reference>
<feature type="transmembrane region" description="Helical" evidence="8">
    <location>
        <begin position="644"/>
        <end position="669"/>
    </location>
</feature>
<dbReference type="Pfam" id="PF13517">
    <property type="entry name" value="FG-GAP_3"/>
    <property type="match status" value="2"/>
</dbReference>
<comment type="caution">
    <text evidence="10">The sequence shown here is derived from an EMBL/GenBank/DDBJ whole genome shotgun (WGS) entry which is preliminary data.</text>
</comment>
<evidence type="ECO:0000256" key="8">
    <source>
        <dbReference type="SAM" id="Phobius"/>
    </source>
</evidence>
<dbReference type="SUPFAM" id="SSF69318">
    <property type="entry name" value="Integrin alpha N-terminal domain"/>
    <property type="match status" value="1"/>
</dbReference>
<evidence type="ECO:0000256" key="6">
    <source>
        <dbReference type="ARBA" id="ARBA00023136"/>
    </source>
</evidence>
<keyword evidence="5 8" id="KW-1133">Transmembrane helix</keyword>
<dbReference type="InterPro" id="IPR057089">
    <property type="entry name" value="C2_TIP"/>
</dbReference>
<evidence type="ECO:0000259" key="9">
    <source>
        <dbReference type="Pfam" id="PF23122"/>
    </source>
</evidence>
<evidence type="ECO:0000256" key="1">
    <source>
        <dbReference type="ARBA" id="ARBA00004479"/>
    </source>
</evidence>
<keyword evidence="7" id="KW-0325">Glycoprotein</keyword>
<dbReference type="Gene3D" id="2.130.10.130">
    <property type="entry name" value="Integrin alpha, N-terminal"/>
    <property type="match status" value="1"/>
</dbReference>
<dbReference type="GeneID" id="83213226"/>
<accession>A0AAD7XZC3</accession>
<dbReference type="InterPro" id="IPR024881">
    <property type="entry name" value="Tip"/>
</dbReference>
<protein>
    <recommendedName>
        <fullName evidence="9">T-cell immunomodulatory protein TIP C2 domain-containing protein</fullName>
    </recommendedName>
</protein>
<sequence length="690" mass="76212">MRSPTIAKRASHSTLSPTSSTFDYIMPRRLRVSILSLLLFVTTLSTAQNIQYATRFPKNKLYDLSPSSTGLDNIDGTVAAFGDFNGDKYTDLFVLSDDQHSLSVYTWHHQNFTFIPPRITPQITVDKDFVITGVVPGDFTYDGNLDVLLLGQTNPRDTQGEIMMRIYTGNGDDTFDDNYITLPSAKSAHPMVLDLNGDMKLDLLGYSADGESGLSMWINNVEPSTPANASSSMFNVSTASGMFDSAFTNQCTWAHPHSNAMVDLDGDCMGDVVFVCQKTGYQTLQLWLNQREGGFKMADELQLPTGAGPVSFADIDGDGSADIVFPVSSGSEQEIHIVYNQQMGLCSQQNSGNSTTCRKPNQLCHGDPDFKFDMSHRDSGNYVVLDLKKYISSGETIQTMDAAFQGQLPVPVQPGDYNLDGYPDLLVTTNKQVLLLENTVCNNRLCSSLASQAGRRTFTIVKDGTDALTKISRPKHATFFDIDEDGSLDILVLQQSGGSSASRVPRFIINNFFNDAFFLKGLVSNGVCGSNCEANKPYGVNYPGATLKFTVLDTSGTKRAHLVSQLAQTSYMSLQTPYCLVGLGRTNNYVEEMFAGVSRRQDQNYLFYEGVIPNSQLIFIPYQPENVHDSSTWEVELYIQPGDYVPWVLALLIAAACILGIVVAVLYWMEKREDEMERRKALHIINFDAL</sequence>
<evidence type="ECO:0000256" key="4">
    <source>
        <dbReference type="ARBA" id="ARBA00022729"/>
    </source>
</evidence>
<name>A0AAD7XZC3_9FUNG</name>
<dbReference type="InterPro" id="IPR028994">
    <property type="entry name" value="Integrin_alpha_N"/>
</dbReference>
<proteinExistence type="inferred from homology"/>
<organism evidence="10 11">
    <name type="scientific">Lichtheimia ornata</name>
    <dbReference type="NCBI Taxonomy" id="688661"/>
    <lineage>
        <taxon>Eukaryota</taxon>
        <taxon>Fungi</taxon>
        <taxon>Fungi incertae sedis</taxon>
        <taxon>Mucoromycota</taxon>
        <taxon>Mucoromycotina</taxon>
        <taxon>Mucoromycetes</taxon>
        <taxon>Mucorales</taxon>
        <taxon>Lichtheimiaceae</taxon>
        <taxon>Lichtheimia</taxon>
    </lineage>
</organism>
<evidence type="ECO:0000313" key="11">
    <source>
        <dbReference type="Proteomes" id="UP001234581"/>
    </source>
</evidence>
<keyword evidence="3 8" id="KW-0812">Transmembrane</keyword>
<dbReference type="RefSeq" id="XP_058343374.1">
    <property type="nucleotide sequence ID" value="XM_058485851.1"/>
</dbReference>
<comment type="subcellular location">
    <subcellularLocation>
        <location evidence="1">Membrane</location>
        <topology evidence="1">Single-pass type I membrane protein</topology>
    </subcellularLocation>
</comment>
<dbReference type="AlphaFoldDB" id="A0AAD7XZC3"/>
<evidence type="ECO:0000256" key="2">
    <source>
        <dbReference type="ARBA" id="ARBA00006496"/>
    </source>
</evidence>
<keyword evidence="6 8" id="KW-0472">Membrane</keyword>
<dbReference type="Proteomes" id="UP001234581">
    <property type="component" value="Unassembled WGS sequence"/>
</dbReference>
<keyword evidence="11" id="KW-1185">Reference proteome</keyword>
<comment type="similarity">
    <text evidence="2">Belongs to the TIP family.</text>
</comment>
<dbReference type="PANTHER" id="PTHR13412:SF0">
    <property type="entry name" value="T-CELL IMMUNOMODULATORY PROTEIN"/>
    <property type="match status" value="1"/>
</dbReference>
<dbReference type="InterPro" id="IPR013517">
    <property type="entry name" value="FG-GAP"/>
</dbReference>
<dbReference type="EMBL" id="JARTCD010000024">
    <property type="protein sequence ID" value="KAJ8658461.1"/>
    <property type="molecule type" value="Genomic_DNA"/>
</dbReference>